<dbReference type="RefSeq" id="WP_013031342.1">
    <property type="nucleotide sequence ID" value="NC_013960.1"/>
</dbReference>
<dbReference type="KEGG" id="nhl:Nhal_0243"/>
<gene>
    <name evidence="1" type="ordered locus">Nhal_0243</name>
</gene>
<name>D5BUP6_NITHN</name>
<dbReference type="HOGENOM" id="CLU_162083_0_0_6"/>
<dbReference type="eggNOG" id="ENOG5032YDN">
    <property type="taxonomic scope" value="Bacteria"/>
</dbReference>
<dbReference type="EMBL" id="CP001798">
    <property type="protein sequence ID" value="ADE13446.1"/>
    <property type="molecule type" value="Genomic_DNA"/>
</dbReference>
<accession>D5BUP6</accession>
<evidence type="ECO:0008006" key="3">
    <source>
        <dbReference type="Google" id="ProtNLM"/>
    </source>
</evidence>
<proteinExistence type="predicted"/>
<keyword evidence="2" id="KW-1185">Reference proteome</keyword>
<sequence>MPEISRFLGIVIYMYYRDHAPPHFHAEYGDYEITVEIERGVVTGKFPRRALSAVLEWYLEYKDELLENWRRAEKRQPLQKIEPLE</sequence>
<evidence type="ECO:0000313" key="2">
    <source>
        <dbReference type="Proteomes" id="UP000001844"/>
    </source>
</evidence>
<dbReference type="InterPro" id="IPR025427">
    <property type="entry name" value="DUF4160"/>
</dbReference>
<dbReference type="Proteomes" id="UP000001844">
    <property type="component" value="Chromosome"/>
</dbReference>
<dbReference type="OrthoDB" id="122670at2"/>
<organism evidence="1 2">
    <name type="scientific">Nitrosococcus halophilus (strain Nc4)</name>
    <dbReference type="NCBI Taxonomy" id="472759"/>
    <lineage>
        <taxon>Bacteria</taxon>
        <taxon>Pseudomonadati</taxon>
        <taxon>Pseudomonadota</taxon>
        <taxon>Gammaproteobacteria</taxon>
        <taxon>Chromatiales</taxon>
        <taxon>Chromatiaceae</taxon>
        <taxon>Nitrosococcus</taxon>
    </lineage>
</organism>
<dbReference type="STRING" id="472759.Nhal_0243"/>
<reference evidence="2" key="1">
    <citation type="submission" date="2010-04" db="EMBL/GenBank/DDBJ databases">
        <title>Complete genome sequence of Nitrosococcus halophilus Nc4, a salt-adapted, aerobic obligate ammonia-oxidizing sulfur purple bacterium.</title>
        <authorList>
            <consortium name="US DOE Joint Genome Institute"/>
            <person name="Campbell M.A."/>
            <person name="Malfatti S.A."/>
            <person name="Chain P.S.G."/>
            <person name="Heidelberg J.F."/>
            <person name="Ward B.B."/>
            <person name="Klotz M.G."/>
        </authorList>
    </citation>
    <scope>NUCLEOTIDE SEQUENCE [LARGE SCALE GENOMIC DNA]</scope>
    <source>
        <strain evidence="2">Nc4</strain>
    </source>
</reference>
<protein>
    <recommendedName>
        <fullName evidence="3">Transcriptional regulator</fullName>
    </recommendedName>
</protein>
<dbReference type="Pfam" id="PF13711">
    <property type="entry name" value="DUF4160"/>
    <property type="match status" value="1"/>
</dbReference>
<evidence type="ECO:0000313" key="1">
    <source>
        <dbReference type="EMBL" id="ADE13446.1"/>
    </source>
</evidence>
<dbReference type="AlphaFoldDB" id="D5BUP6"/>